<reference evidence="2" key="1">
    <citation type="submission" date="2020-01" db="EMBL/GenBank/DDBJ databases">
        <authorList>
            <consortium name="DOE Joint Genome Institute"/>
            <person name="Haridas S."/>
            <person name="Albert R."/>
            <person name="Binder M."/>
            <person name="Bloem J."/>
            <person name="Labutti K."/>
            <person name="Salamov A."/>
            <person name="Andreopoulos B."/>
            <person name="Baker S.E."/>
            <person name="Barry K."/>
            <person name="Bills G."/>
            <person name="Bluhm B.H."/>
            <person name="Cannon C."/>
            <person name="Castanera R."/>
            <person name="Culley D.E."/>
            <person name="Daum C."/>
            <person name="Ezra D."/>
            <person name="Gonzalez J.B."/>
            <person name="Henrissat B."/>
            <person name="Kuo A."/>
            <person name="Liang C."/>
            <person name="Lipzen A."/>
            <person name="Lutzoni F."/>
            <person name="Magnuson J."/>
            <person name="Mondo S."/>
            <person name="Nolan M."/>
            <person name="Ohm R."/>
            <person name="Pangilinan J."/>
            <person name="Park H.-J."/>
            <person name="Ramirez L."/>
            <person name="Alfaro M."/>
            <person name="Sun H."/>
            <person name="Tritt A."/>
            <person name="Yoshinaga Y."/>
            <person name="Zwiers L.-H."/>
            <person name="Turgeon B.G."/>
            <person name="Goodwin S.B."/>
            <person name="Spatafora J.W."/>
            <person name="Crous P.W."/>
            <person name="Grigoriev I.V."/>
        </authorList>
    </citation>
    <scope>NUCLEOTIDE SEQUENCE</scope>
    <source>
        <strain evidence="2">CBS 394.84</strain>
    </source>
</reference>
<evidence type="ECO:0000256" key="1">
    <source>
        <dbReference type="SAM" id="Phobius"/>
    </source>
</evidence>
<sequence length="101" mass="11159">MSFTIVSSDTAILLTRTFTQPTENASYSTTKVSHDFFDISETLFAGLSVLIGCLALIVGLLQLRRYRKRHSLQSQDCVFELEAGYSSGTPRGYVELETDAA</sequence>
<organism evidence="2 3">
    <name type="scientific">Cucurbitaria berberidis CBS 394.84</name>
    <dbReference type="NCBI Taxonomy" id="1168544"/>
    <lineage>
        <taxon>Eukaryota</taxon>
        <taxon>Fungi</taxon>
        <taxon>Dikarya</taxon>
        <taxon>Ascomycota</taxon>
        <taxon>Pezizomycotina</taxon>
        <taxon>Dothideomycetes</taxon>
        <taxon>Pleosporomycetidae</taxon>
        <taxon>Pleosporales</taxon>
        <taxon>Pleosporineae</taxon>
        <taxon>Cucurbitariaceae</taxon>
        <taxon>Cucurbitaria</taxon>
    </lineage>
</organism>
<evidence type="ECO:0000313" key="2">
    <source>
        <dbReference type="EMBL" id="KAF1850498.1"/>
    </source>
</evidence>
<dbReference type="RefSeq" id="XP_040793061.1">
    <property type="nucleotide sequence ID" value="XM_040937527.1"/>
</dbReference>
<dbReference type="AlphaFoldDB" id="A0A9P4GPZ7"/>
<dbReference type="EMBL" id="ML976614">
    <property type="protein sequence ID" value="KAF1850498.1"/>
    <property type="molecule type" value="Genomic_DNA"/>
</dbReference>
<protein>
    <submittedName>
        <fullName evidence="2">Uncharacterized protein</fullName>
    </submittedName>
</protein>
<dbReference type="Proteomes" id="UP000800039">
    <property type="component" value="Unassembled WGS sequence"/>
</dbReference>
<gene>
    <name evidence="2" type="ORF">K460DRAFT_412195</name>
</gene>
<name>A0A9P4GPZ7_9PLEO</name>
<keyword evidence="1" id="KW-0472">Membrane</keyword>
<keyword evidence="1" id="KW-1133">Transmembrane helix</keyword>
<accession>A0A9P4GPZ7</accession>
<keyword evidence="3" id="KW-1185">Reference proteome</keyword>
<evidence type="ECO:0000313" key="3">
    <source>
        <dbReference type="Proteomes" id="UP000800039"/>
    </source>
</evidence>
<comment type="caution">
    <text evidence="2">The sequence shown here is derived from an EMBL/GenBank/DDBJ whole genome shotgun (WGS) entry which is preliminary data.</text>
</comment>
<proteinExistence type="predicted"/>
<feature type="transmembrane region" description="Helical" evidence="1">
    <location>
        <begin position="43"/>
        <end position="63"/>
    </location>
</feature>
<keyword evidence="1" id="KW-0812">Transmembrane</keyword>
<dbReference type="GeneID" id="63854777"/>